<evidence type="ECO:0000256" key="6">
    <source>
        <dbReference type="ARBA" id="ARBA00023040"/>
    </source>
</evidence>
<dbReference type="PRINTS" id="PR00899">
    <property type="entry name" value="GPCRSTE3"/>
</dbReference>
<evidence type="ECO:0000256" key="5">
    <source>
        <dbReference type="ARBA" id="ARBA00022989"/>
    </source>
</evidence>
<evidence type="ECO:0000256" key="10">
    <source>
        <dbReference type="SAM" id="MobiDB-lite"/>
    </source>
</evidence>
<feature type="transmembrane region" description="Helical" evidence="11">
    <location>
        <begin position="6"/>
        <end position="24"/>
    </location>
</feature>
<reference evidence="12" key="1">
    <citation type="submission" date="2021-03" db="EMBL/GenBank/DDBJ databases">
        <authorList>
            <person name="Tagirdzhanova G."/>
        </authorList>
    </citation>
    <scope>NUCLEOTIDE SEQUENCE</scope>
</reference>
<comment type="similarity">
    <text evidence="2">Belongs to the G-protein coupled receptor 4 family.</text>
</comment>
<dbReference type="PANTHER" id="PTHR28097:SF1">
    <property type="entry name" value="PHEROMONE A FACTOR RECEPTOR"/>
    <property type="match status" value="1"/>
</dbReference>
<evidence type="ECO:0000256" key="8">
    <source>
        <dbReference type="ARBA" id="ARBA00023170"/>
    </source>
</evidence>
<feature type="compositionally biased region" description="Low complexity" evidence="10">
    <location>
        <begin position="361"/>
        <end position="373"/>
    </location>
</feature>
<protein>
    <submittedName>
        <fullName evidence="12">A-factor receptor</fullName>
    </submittedName>
</protein>
<dbReference type="PANTHER" id="PTHR28097">
    <property type="entry name" value="PHEROMONE A FACTOR RECEPTOR"/>
    <property type="match status" value="1"/>
</dbReference>
<dbReference type="InterPro" id="IPR001546">
    <property type="entry name" value="GPCR_Pheromne_A_rcpt"/>
</dbReference>
<gene>
    <name evidence="12" type="primary">STE3</name>
    <name evidence="12" type="ORF">HETSPECPRED_005145</name>
</gene>
<dbReference type="OrthoDB" id="2874149at2759"/>
<comment type="subcellular location">
    <subcellularLocation>
        <location evidence="1">Membrane</location>
        <topology evidence="1">Multi-pass membrane protein</topology>
    </subcellularLocation>
</comment>
<keyword evidence="4 11" id="KW-0812">Transmembrane</keyword>
<dbReference type="InterPro" id="IPR001499">
    <property type="entry name" value="GPCR_STE3"/>
</dbReference>
<keyword evidence="9" id="KW-0807">Transducer</keyword>
<feature type="transmembrane region" description="Helical" evidence="11">
    <location>
        <begin position="157"/>
        <end position="184"/>
    </location>
</feature>
<evidence type="ECO:0000256" key="2">
    <source>
        <dbReference type="ARBA" id="ARBA00011085"/>
    </source>
</evidence>
<name>A0A8H3FIU9_9LECA</name>
<feature type="transmembrane region" description="Helical" evidence="11">
    <location>
        <begin position="75"/>
        <end position="95"/>
    </location>
</feature>
<feature type="transmembrane region" description="Helical" evidence="11">
    <location>
        <begin position="212"/>
        <end position="232"/>
    </location>
</feature>
<keyword evidence="13" id="KW-1185">Reference proteome</keyword>
<dbReference type="GO" id="GO:0004933">
    <property type="term" value="F:mating-type a-factor pheromone receptor activity"/>
    <property type="evidence" value="ECO:0007669"/>
    <property type="project" value="InterPro"/>
</dbReference>
<comment type="caution">
    <text evidence="12">The sequence shown here is derived from an EMBL/GenBank/DDBJ whole genome shotgun (WGS) entry which is preliminary data.</text>
</comment>
<keyword evidence="3" id="KW-0589">Pheromone response</keyword>
<feature type="region of interest" description="Disordered" evidence="10">
    <location>
        <begin position="348"/>
        <end position="415"/>
    </location>
</feature>
<dbReference type="GO" id="GO:0000750">
    <property type="term" value="P:pheromone-dependent signal transduction involved in conjugation with cellular fusion"/>
    <property type="evidence" value="ECO:0007669"/>
    <property type="project" value="TreeGrafter"/>
</dbReference>
<dbReference type="AlphaFoldDB" id="A0A8H3FIU9"/>
<organism evidence="12 13">
    <name type="scientific">Heterodermia speciosa</name>
    <dbReference type="NCBI Taxonomy" id="116794"/>
    <lineage>
        <taxon>Eukaryota</taxon>
        <taxon>Fungi</taxon>
        <taxon>Dikarya</taxon>
        <taxon>Ascomycota</taxon>
        <taxon>Pezizomycotina</taxon>
        <taxon>Lecanoromycetes</taxon>
        <taxon>OSLEUM clade</taxon>
        <taxon>Lecanoromycetidae</taxon>
        <taxon>Caliciales</taxon>
        <taxon>Physciaceae</taxon>
        <taxon>Heterodermia</taxon>
    </lineage>
</organism>
<evidence type="ECO:0000256" key="11">
    <source>
        <dbReference type="SAM" id="Phobius"/>
    </source>
</evidence>
<evidence type="ECO:0000256" key="1">
    <source>
        <dbReference type="ARBA" id="ARBA00004141"/>
    </source>
</evidence>
<accession>A0A8H3FIU9</accession>
<sequence>MSVAVAVPVLALFTVILCVPPFAWHFKHRNLAASSLVFWIVLSNLFNFVNSLIWKDDNLDSWWHGYVLCDIEVKLMNAANVGIPASLVAVMRSLALVLDTERTVLQPSSAQRRRKLAIDALLCFGVPVYMIIIHYVVQNIRYYIFAVAGCVPSSDNSWPSIALIHIWSPIFSLIDGYYSLLVVYRIRKYRKEFAAILQCSNSGLNKSRFLRLFFMCLVLTILGVPVQLYILYKNCTYPMIPYSWSRIHGPAWGDIILIPTNGSVTFDHWVQLAVGLTIFIFFGLGHDAMKMYRQCLVKLGFGKLFPSLLAPTHRPSDDRRPSILSETGSFSSRAYSFVKTKLFRSRVTSSSSGSSHDRTSYNETSITSSSSPETKQRPFSPLLATVSDDPSGSTPSNEKAAAGTHPAMPEPAHADPSRLARFLANTKVSGPYNGIHATSLFAGMKRRS</sequence>
<feature type="transmembrane region" description="Helical" evidence="11">
    <location>
        <begin position="269"/>
        <end position="289"/>
    </location>
</feature>
<evidence type="ECO:0000256" key="3">
    <source>
        <dbReference type="ARBA" id="ARBA00022507"/>
    </source>
</evidence>
<dbReference type="EMBL" id="CAJPDS010000031">
    <property type="protein sequence ID" value="CAF9922768.1"/>
    <property type="molecule type" value="Genomic_DNA"/>
</dbReference>
<proteinExistence type="inferred from homology"/>
<dbReference type="GO" id="GO:0005886">
    <property type="term" value="C:plasma membrane"/>
    <property type="evidence" value="ECO:0007669"/>
    <property type="project" value="TreeGrafter"/>
</dbReference>
<dbReference type="PRINTS" id="PR00900">
    <property type="entry name" value="PHEROMONEAR"/>
</dbReference>
<dbReference type="Pfam" id="PF02076">
    <property type="entry name" value="STE3"/>
    <property type="match status" value="1"/>
</dbReference>
<evidence type="ECO:0000256" key="7">
    <source>
        <dbReference type="ARBA" id="ARBA00023136"/>
    </source>
</evidence>
<feature type="transmembrane region" description="Helical" evidence="11">
    <location>
        <begin position="116"/>
        <end position="137"/>
    </location>
</feature>
<dbReference type="CDD" id="cd14966">
    <property type="entry name" value="7tmD_STE3"/>
    <property type="match status" value="1"/>
</dbReference>
<evidence type="ECO:0000256" key="9">
    <source>
        <dbReference type="ARBA" id="ARBA00023224"/>
    </source>
</evidence>
<evidence type="ECO:0000313" key="13">
    <source>
        <dbReference type="Proteomes" id="UP000664521"/>
    </source>
</evidence>
<keyword evidence="7 11" id="KW-0472">Membrane</keyword>
<feature type="compositionally biased region" description="Polar residues" evidence="10">
    <location>
        <begin position="388"/>
        <end position="397"/>
    </location>
</feature>
<evidence type="ECO:0000256" key="4">
    <source>
        <dbReference type="ARBA" id="ARBA00022692"/>
    </source>
</evidence>
<evidence type="ECO:0000313" key="12">
    <source>
        <dbReference type="EMBL" id="CAF9922768.1"/>
    </source>
</evidence>
<feature type="transmembrane region" description="Helical" evidence="11">
    <location>
        <begin position="36"/>
        <end position="55"/>
    </location>
</feature>
<keyword evidence="6" id="KW-0297">G-protein coupled receptor</keyword>
<keyword evidence="5 11" id="KW-1133">Transmembrane helix</keyword>
<dbReference type="Proteomes" id="UP000664521">
    <property type="component" value="Unassembled WGS sequence"/>
</dbReference>
<keyword evidence="8 12" id="KW-0675">Receptor</keyword>